<dbReference type="KEGG" id="ppan:ESD82_02300"/>
<dbReference type="EMBL" id="RBLI01000002">
    <property type="protein sequence ID" value="RKS44774.1"/>
    <property type="molecule type" value="Genomic_DNA"/>
</dbReference>
<organism evidence="3 7">
    <name type="scientific">Paracoccus pantotrophus</name>
    <name type="common">Thiosphaera pantotropha</name>
    <dbReference type="NCBI Taxonomy" id="82367"/>
    <lineage>
        <taxon>Bacteria</taxon>
        <taxon>Pseudomonadati</taxon>
        <taxon>Pseudomonadota</taxon>
        <taxon>Alphaproteobacteria</taxon>
        <taxon>Rhodobacterales</taxon>
        <taxon>Paracoccaceae</taxon>
        <taxon>Paracoccus</taxon>
    </lineage>
</organism>
<dbReference type="InterPro" id="IPR052353">
    <property type="entry name" value="Benzoxazolinone_Detox_Enz"/>
</dbReference>
<accession>A0A1I5D4R9</accession>
<evidence type="ECO:0000313" key="3">
    <source>
        <dbReference type="EMBL" id="QFG35048.1"/>
    </source>
</evidence>
<feature type="region of interest" description="Disordered" evidence="1">
    <location>
        <begin position="1"/>
        <end position="55"/>
    </location>
</feature>
<dbReference type="PANTHER" id="PTHR30212:SF2">
    <property type="entry name" value="PROTEIN YIIM"/>
    <property type="match status" value="1"/>
</dbReference>
<dbReference type="SUPFAM" id="SSF50800">
    <property type="entry name" value="PK beta-barrel domain-like"/>
    <property type="match status" value="1"/>
</dbReference>
<dbReference type="GO" id="GO:0003824">
    <property type="term" value="F:catalytic activity"/>
    <property type="evidence" value="ECO:0007669"/>
    <property type="project" value="InterPro"/>
</dbReference>
<evidence type="ECO:0000259" key="2">
    <source>
        <dbReference type="PROSITE" id="PS51340"/>
    </source>
</evidence>
<dbReference type="Proteomes" id="UP000326453">
    <property type="component" value="Chromosome 2"/>
</dbReference>
<dbReference type="InterPro" id="IPR005163">
    <property type="entry name" value="Tri_helical_YiiM-like"/>
</dbReference>
<dbReference type="RefSeq" id="WP_024842496.1">
    <property type="nucleotide sequence ID" value="NZ_CP044423.1"/>
</dbReference>
<dbReference type="PANTHER" id="PTHR30212">
    <property type="entry name" value="PROTEIN YIIM"/>
    <property type="match status" value="1"/>
</dbReference>
<evidence type="ECO:0000313" key="8">
    <source>
        <dbReference type="Proteomes" id="UP000509322"/>
    </source>
</evidence>
<evidence type="ECO:0000313" key="4">
    <source>
        <dbReference type="EMBL" id="QLH13290.1"/>
    </source>
</evidence>
<dbReference type="AlphaFoldDB" id="A0A1I5D4R9"/>
<dbReference type="InterPro" id="IPR005302">
    <property type="entry name" value="MoCF_Sase_C"/>
</dbReference>
<dbReference type="PROSITE" id="PS51340">
    <property type="entry name" value="MOSC"/>
    <property type="match status" value="1"/>
</dbReference>
<dbReference type="EMBL" id="CP044423">
    <property type="protein sequence ID" value="QFG35048.1"/>
    <property type="molecule type" value="Genomic_DNA"/>
</dbReference>
<keyword evidence="6" id="KW-1185">Reference proteome</keyword>
<gene>
    <name evidence="5" type="ORF">BDE18_3627</name>
    <name evidence="3" type="ORF">ESD82_02300</name>
    <name evidence="4" type="ORF">HYQ43_03095</name>
</gene>
<reference evidence="4 8" key="3">
    <citation type="submission" date="2020-07" db="EMBL/GenBank/DDBJ databases">
        <title>The complete genome of Paracoccus pantotrophus ACCC 10489.</title>
        <authorList>
            <person name="Si Y."/>
        </authorList>
    </citation>
    <scope>NUCLEOTIDE SEQUENCE [LARGE SCALE GENOMIC DNA]</scope>
    <source>
        <strain evidence="4 8">ACCC10489</strain>
    </source>
</reference>
<dbReference type="Pfam" id="PF03475">
    <property type="entry name" value="YiiM_3-alpha"/>
    <property type="match status" value="1"/>
</dbReference>
<evidence type="ECO:0000313" key="7">
    <source>
        <dbReference type="Proteomes" id="UP000326453"/>
    </source>
</evidence>
<proteinExistence type="predicted"/>
<evidence type="ECO:0000313" key="6">
    <source>
        <dbReference type="Proteomes" id="UP000273626"/>
    </source>
</evidence>
<dbReference type="GO" id="GO:0030170">
    <property type="term" value="F:pyridoxal phosphate binding"/>
    <property type="evidence" value="ECO:0007669"/>
    <property type="project" value="InterPro"/>
</dbReference>
<dbReference type="EMBL" id="CP058689">
    <property type="protein sequence ID" value="QLH13290.1"/>
    <property type="molecule type" value="Genomic_DNA"/>
</dbReference>
<dbReference type="Gene3D" id="2.40.33.20">
    <property type="entry name" value="PK beta-barrel domain-like"/>
    <property type="match status" value="1"/>
</dbReference>
<feature type="domain" description="MOSC" evidence="2">
    <location>
        <begin position="26"/>
        <end position="187"/>
    </location>
</feature>
<reference evidence="5 6" key="1">
    <citation type="submission" date="2018-10" db="EMBL/GenBank/DDBJ databases">
        <title>Genomic Encyclopedia of Archaeal and Bacterial Type Strains, Phase II (KMG-II): from individual species to whole genera.</title>
        <authorList>
            <person name="Goeker M."/>
        </authorList>
    </citation>
    <scope>NUCLEOTIDE SEQUENCE [LARGE SCALE GENOMIC DNA]</scope>
    <source>
        <strain evidence="6">ATCC 35512 / DSM 2944 / CIP 106514 / LMD 82.5 / NBRC 102493 / NCCB 82005 / GB17</strain>
        <strain evidence="5">DSM 2944</strain>
    </source>
</reference>
<dbReference type="GO" id="GO:0030151">
    <property type="term" value="F:molybdenum ion binding"/>
    <property type="evidence" value="ECO:0007669"/>
    <property type="project" value="InterPro"/>
</dbReference>
<dbReference type="GeneID" id="51369370"/>
<reference evidence="3 7" key="2">
    <citation type="submission" date="2019-01" db="EMBL/GenBank/DDBJ databases">
        <title>Complete Genome Sequence and Annotation of the Paracoccus pantotrophus type strain DSM 2944.</title>
        <authorList>
            <person name="Bockwoldt J.A."/>
            <person name="Zimmermann M."/>
            <person name="Tiso T."/>
            <person name="Blank L.M."/>
        </authorList>
    </citation>
    <scope>NUCLEOTIDE SEQUENCE [LARGE SCALE GENOMIC DNA]</scope>
    <source>
        <strain evidence="3 7">DSM 2944</strain>
    </source>
</reference>
<protein>
    <submittedName>
        <fullName evidence="3 5">MOSC domain-containing protein</fullName>
    </submittedName>
</protein>
<dbReference type="InterPro" id="IPR011037">
    <property type="entry name" value="Pyrv_Knase-like_insert_dom_sf"/>
</dbReference>
<dbReference type="OrthoDB" id="9786134at2"/>
<sequence>MPEIILLTGKAAPLSGSEQKSGIDKRPVDRPLALGPEGFEGDEQADRRVHGGPEKAVHHYPFDHYAAWREELGRPRLAEAPGVSHPRPPVGYLRNEEIRGLLETPGAFGENISTEGPTEAEVAVGDIFRLGGALVQVSQGRQPCWKLNRRFGIEDMARRVQQSGRTGWYYRVLEPGIVASGDRLELIDRVAPDWTLRRLWHALYVDRLNLGELQGIAALDVLAEGWRRYAIRRLESGRVEDWSRRLEGSA</sequence>
<feature type="compositionally biased region" description="Basic and acidic residues" evidence="1">
    <location>
        <begin position="44"/>
        <end position="55"/>
    </location>
</feature>
<evidence type="ECO:0000313" key="5">
    <source>
        <dbReference type="EMBL" id="RKS44774.1"/>
    </source>
</evidence>
<evidence type="ECO:0000256" key="1">
    <source>
        <dbReference type="SAM" id="MobiDB-lite"/>
    </source>
</evidence>
<dbReference type="Proteomes" id="UP000509322">
    <property type="component" value="Chromosome 1"/>
</dbReference>
<name>A0A1I5D4R9_PARPN</name>
<dbReference type="Proteomes" id="UP000273626">
    <property type="component" value="Unassembled WGS sequence"/>
</dbReference>
<dbReference type="Pfam" id="PF03473">
    <property type="entry name" value="MOSC"/>
    <property type="match status" value="1"/>
</dbReference>